<accession>A0A382K814</accession>
<reference evidence="7" key="1">
    <citation type="submission" date="2018-05" db="EMBL/GenBank/DDBJ databases">
        <authorList>
            <person name="Lanie J.A."/>
            <person name="Ng W.-L."/>
            <person name="Kazmierczak K.M."/>
            <person name="Andrzejewski T.M."/>
            <person name="Davidsen T.M."/>
            <person name="Wayne K.J."/>
            <person name="Tettelin H."/>
            <person name="Glass J.I."/>
            <person name="Rusch D."/>
            <person name="Podicherti R."/>
            <person name="Tsui H.-C.T."/>
            <person name="Winkler M.E."/>
        </authorList>
    </citation>
    <scope>NUCLEOTIDE SEQUENCE</scope>
</reference>
<evidence type="ECO:0000256" key="2">
    <source>
        <dbReference type="ARBA" id="ARBA00022692"/>
    </source>
</evidence>
<feature type="transmembrane region" description="Helical" evidence="5">
    <location>
        <begin position="241"/>
        <end position="260"/>
    </location>
</feature>
<dbReference type="Pfam" id="PF00892">
    <property type="entry name" value="EamA"/>
    <property type="match status" value="2"/>
</dbReference>
<dbReference type="PANTHER" id="PTHR32322:SF2">
    <property type="entry name" value="EAMA DOMAIN-CONTAINING PROTEIN"/>
    <property type="match status" value="1"/>
</dbReference>
<name>A0A382K814_9ZZZZ</name>
<evidence type="ECO:0000256" key="3">
    <source>
        <dbReference type="ARBA" id="ARBA00022989"/>
    </source>
</evidence>
<keyword evidence="2 5" id="KW-0812">Transmembrane</keyword>
<feature type="transmembrane region" description="Helical" evidence="5">
    <location>
        <begin position="176"/>
        <end position="196"/>
    </location>
</feature>
<evidence type="ECO:0000313" key="7">
    <source>
        <dbReference type="EMBL" id="SVC18831.1"/>
    </source>
</evidence>
<feature type="domain" description="EamA" evidence="6">
    <location>
        <begin position="4"/>
        <end position="133"/>
    </location>
</feature>
<evidence type="ECO:0000256" key="1">
    <source>
        <dbReference type="ARBA" id="ARBA00004141"/>
    </source>
</evidence>
<feature type="transmembrane region" description="Helical" evidence="5">
    <location>
        <begin position="211"/>
        <end position="229"/>
    </location>
</feature>
<dbReference type="Gene3D" id="1.10.3730.20">
    <property type="match status" value="1"/>
</dbReference>
<dbReference type="SUPFAM" id="SSF103481">
    <property type="entry name" value="Multidrug resistance efflux transporter EmrE"/>
    <property type="match status" value="2"/>
</dbReference>
<dbReference type="InterPro" id="IPR000620">
    <property type="entry name" value="EamA_dom"/>
</dbReference>
<feature type="domain" description="EamA" evidence="6">
    <location>
        <begin position="145"/>
        <end position="281"/>
    </location>
</feature>
<dbReference type="AlphaFoldDB" id="A0A382K814"/>
<organism evidence="7">
    <name type="scientific">marine metagenome</name>
    <dbReference type="NCBI Taxonomy" id="408172"/>
    <lineage>
        <taxon>unclassified sequences</taxon>
        <taxon>metagenomes</taxon>
        <taxon>ecological metagenomes</taxon>
    </lineage>
</organism>
<comment type="subcellular location">
    <subcellularLocation>
        <location evidence="1">Membrane</location>
        <topology evidence="1">Multi-pass membrane protein</topology>
    </subcellularLocation>
</comment>
<gene>
    <name evidence="7" type="ORF">METZ01_LOCUS271685</name>
</gene>
<feature type="transmembrane region" description="Helical" evidence="5">
    <location>
        <begin position="36"/>
        <end position="53"/>
    </location>
</feature>
<protein>
    <recommendedName>
        <fullName evidence="6">EamA domain-containing protein</fullName>
    </recommendedName>
</protein>
<evidence type="ECO:0000256" key="5">
    <source>
        <dbReference type="SAM" id="Phobius"/>
    </source>
</evidence>
<dbReference type="PANTHER" id="PTHR32322">
    <property type="entry name" value="INNER MEMBRANE TRANSPORTER"/>
    <property type="match status" value="1"/>
</dbReference>
<evidence type="ECO:0000256" key="4">
    <source>
        <dbReference type="ARBA" id="ARBA00023136"/>
    </source>
</evidence>
<proteinExistence type="predicted"/>
<feature type="transmembrane region" description="Helical" evidence="5">
    <location>
        <begin position="117"/>
        <end position="136"/>
    </location>
</feature>
<keyword evidence="3 5" id="KW-1133">Transmembrane helix</keyword>
<feature type="transmembrane region" description="Helical" evidence="5">
    <location>
        <begin position="266"/>
        <end position="290"/>
    </location>
</feature>
<dbReference type="InterPro" id="IPR037185">
    <property type="entry name" value="EmrE-like"/>
</dbReference>
<dbReference type="GO" id="GO:0016020">
    <property type="term" value="C:membrane"/>
    <property type="evidence" value="ECO:0007669"/>
    <property type="project" value="UniProtKB-SubCell"/>
</dbReference>
<keyword evidence="4 5" id="KW-0472">Membrane</keyword>
<dbReference type="InterPro" id="IPR050638">
    <property type="entry name" value="AA-Vitamin_Transporters"/>
</dbReference>
<feature type="transmembrane region" description="Helical" evidence="5">
    <location>
        <begin position="148"/>
        <end position="164"/>
    </location>
</feature>
<dbReference type="EMBL" id="UINC01078094">
    <property type="protein sequence ID" value="SVC18831.1"/>
    <property type="molecule type" value="Genomic_DNA"/>
</dbReference>
<evidence type="ECO:0000259" key="6">
    <source>
        <dbReference type="Pfam" id="PF00892"/>
    </source>
</evidence>
<sequence length="295" mass="31002">MMPALAMVLASLLFASSNVGTKIALADLAVAEVVSGRFLFAVAVLWAIVLITRQPVAWKEARRPLLMGLLDPGLVSLFMVWGLQLTSAVNVSVFWALMPLFTPIAARLVLGEKINNLVILGASIAVIGAIILAMANKNAGEGNLFGDLLAICGVLCAVGTALLGRRVAQTQGRPTVTTAWQMTMALGVGGAVLMVLEQPGETVARLQEGPILLLAYLGMIALAGPFFLMNYALRHLPVGRVALFASLVGPLALPMAAIILGETIQLWEIAAIAIVMVGVAIPSFINGGLLKRFRS</sequence>